<keyword evidence="1" id="KW-1133">Transmembrane helix</keyword>
<dbReference type="OrthoDB" id="2993787at2759"/>
<dbReference type="AlphaFoldDB" id="A0A8H6U1L9"/>
<proteinExistence type="predicted"/>
<name>A0A8H6U1L9_9AGAR</name>
<comment type="caution">
    <text evidence="2">The sequence shown here is derived from an EMBL/GenBank/DDBJ whole genome shotgun (WGS) entry which is preliminary data.</text>
</comment>
<dbReference type="Proteomes" id="UP000620124">
    <property type="component" value="Unassembled WGS sequence"/>
</dbReference>
<evidence type="ECO:0000313" key="2">
    <source>
        <dbReference type="EMBL" id="KAF7326974.1"/>
    </source>
</evidence>
<accession>A0A8H6U1L9</accession>
<keyword evidence="3" id="KW-1185">Reference proteome</keyword>
<dbReference type="EMBL" id="JACAZI010000039">
    <property type="protein sequence ID" value="KAF7326974.1"/>
    <property type="molecule type" value="Genomic_DNA"/>
</dbReference>
<evidence type="ECO:0000313" key="3">
    <source>
        <dbReference type="Proteomes" id="UP000620124"/>
    </source>
</evidence>
<feature type="transmembrane region" description="Helical" evidence="1">
    <location>
        <begin position="45"/>
        <end position="66"/>
    </location>
</feature>
<organism evidence="2 3">
    <name type="scientific">Mycena venus</name>
    <dbReference type="NCBI Taxonomy" id="2733690"/>
    <lineage>
        <taxon>Eukaryota</taxon>
        <taxon>Fungi</taxon>
        <taxon>Dikarya</taxon>
        <taxon>Basidiomycota</taxon>
        <taxon>Agaricomycotina</taxon>
        <taxon>Agaricomycetes</taxon>
        <taxon>Agaricomycetidae</taxon>
        <taxon>Agaricales</taxon>
        <taxon>Marasmiineae</taxon>
        <taxon>Mycenaceae</taxon>
        <taxon>Mycena</taxon>
    </lineage>
</organism>
<reference evidence="2" key="1">
    <citation type="submission" date="2020-05" db="EMBL/GenBank/DDBJ databases">
        <title>Mycena genomes resolve the evolution of fungal bioluminescence.</title>
        <authorList>
            <person name="Tsai I.J."/>
        </authorList>
    </citation>
    <scope>NUCLEOTIDE SEQUENCE</scope>
    <source>
        <strain evidence="2">CCC161011</strain>
    </source>
</reference>
<keyword evidence="1" id="KW-0812">Transmembrane</keyword>
<feature type="transmembrane region" description="Helical" evidence="1">
    <location>
        <begin position="19"/>
        <end position="39"/>
    </location>
</feature>
<evidence type="ECO:0000256" key="1">
    <source>
        <dbReference type="SAM" id="Phobius"/>
    </source>
</evidence>
<protein>
    <submittedName>
        <fullName evidence="2">Uncharacterized protein</fullName>
    </submittedName>
</protein>
<keyword evidence="1" id="KW-0472">Membrane</keyword>
<gene>
    <name evidence="2" type="ORF">MVEN_02591600</name>
</gene>
<sequence length="105" mass="11696">MSIVGATASGPKTQKKQDVVLACVITTGCVNMVAAYVRRNTEDTWFGWMFTVILLLDSLLNLATAVRIMKTYGERESELPQYTPLLKVEVLGDVKVVEKSWSQEL</sequence>